<evidence type="ECO:0000313" key="2">
    <source>
        <dbReference type="EMBL" id="KAL3307182.1"/>
    </source>
</evidence>
<sequence>MVSDSTQTELSPTEDRAAETEADPETLELALKLKRVEAELKETKRALARAHSDVWRIEESARNWHRSVKNAQAKNEALDEELRRLKSEVEKLKIQAVKNDKQNVQMIEDLQSRLENEKEKQSRMEEQQRSEQNILKKML</sequence>
<feature type="region of interest" description="Disordered" evidence="1">
    <location>
        <begin position="1"/>
        <end position="24"/>
    </location>
</feature>
<dbReference type="Proteomes" id="UP001626550">
    <property type="component" value="Unassembled WGS sequence"/>
</dbReference>
<dbReference type="EMBL" id="JBJKFK010008076">
    <property type="protein sequence ID" value="KAL3307182.1"/>
    <property type="molecule type" value="Genomic_DNA"/>
</dbReference>
<comment type="caution">
    <text evidence="2">The sequence shown here is derived from an EMBL/GenBank/DDBJ whole genome shotgun (WGS) entry which is preliminary data.</text>
</comment>
<name>A0ABD2PKL8_9PLAT</name>
<gene>
    <name evidence="2" type="ORF">Ciccas_014311</name>
</gene>
<reference evidence="2 3" key="1">
    <citation type="submission" date="2024-11" db="EMBL/GenBank/DDBJ databases">
        <title>Adaptive evolution of stress response genes in parasites aligns with host niche diversity.</title>
        <authorList>
            <person name="Hahn C."/>
            <person name="Resl P."/>
        </authorList>
    </citation>
    <scope>NUCLEOTIDE SEQUENCE [LARGE SCALE GENOMIC DNA]</scope>
    <source>
        <strain evidence="2">EGGRZ-B1_66</strain>
        <tissue evidence="2">Body</tissue>
    </source>
</reference>
<feature type="compositionally biased region" description="Basic and acidic residues" evidence="1">
    <location>
        <begin position="110"/>
        <end position="129"/>
    </location>
</feature>
<evidence type="ECO:0000256" key="1">
    <source>
        <dbReference type="SAM" id="MobiDB-lite"/>
    </source>
</evidence>
<evidence type="ECO:0000313" key="3">
    <source>
        <dbReference type="Proteomes" id="UP001626550"/>
    </source>
</evidence>
<dbReference type="AlphaFoldDB" id="A0ABD2PKL8"/>
<protein>
    <submittedName>
        <fullName evidence="2">Uncharacterized protein</fullName>
    </submittedName>
</protein>
<proteinExistence type="predicted"/>
<organism evidence="2 3">
    <name type="scientific">Cichlidogyrus casuarinus</name>
    <dbReference type="NCBI Taxonomy" id="1844966"/>
    <lineage>
        <taxon>Eukaryota</taxon>
        <taxon>Metazoa</taxon>
        <taxon>Spiralia</taxon>
        <taxon>Lophotrochozoa</taxon>
        <taxon>Platyhelminthes</taxon>
        <taxon>Monogenea</taxon>
        <taxon>Monopisthocotylea</taxon>
        <taxon>Dactylogyridea</taxon>
        <taxon>Ancyrocephalidae</taxon>
        <taxon>Cichlidogyrus</taxon>
    </lineage>
</organism>
<feature type="region of interest" description="Disordered" evidence="1">
    <location>
        <begin position="110"/>
        <end position="139"/>
    </location>
</feature>
<feature type="non-terminal residue" evidence="2">
    <location>
        <position position="139"/>
    </location>
</feature>
<feature type="compositionally biased region" description="Polar residues" evidence="1">
    <location>
        <begin position="1"/>
        <end position="11"/>
    </location>
</feature>
<accession>A0ABD2PKL8</accession>
<keyword evidence="3" id="KW-1185">Reference proteome</keyword>